<evidence type="ECO:0000313" key="1">
    <source>
        <dbReference type="EMBL" id="SEP02591.1"/>
    </source>
</evidence>
<dbReference type="AlphaFoldDB" id="A0A1H8UHD0"/>
<dbReference type="Pfam" id="PF09709">
    <property type="entry name" value="Cas_Csd1"/>
    <property type="match status" value="1"/>
</dbReference>
<accession>A0A1H8UHD0</accession>
<keyword evidence="2" id="KW-1185">Reference proteome</keyword>
<dbReference type="RefSeq" id="WP_092684710.1">
    <property type="nucleotide sequence ID" value="NZ_FODT01000007.1"/>
</dbReference>
<organism evidence="1 2">
    <name type="scientific">Rhodopseudomonas pseudopalustris</name>
    <dbReference type="NCBI Taxonomy" id="1513892"/>
    <lineage>
        <taxon>Bacteria</taxon>
        <taxon>Pseudomonadati</taxon>
        <taxon>Pseudomonadota</taxon>
        <taxon>Alphaproteobacteria</taxon>
        <taxon>Hyphomicrobiales</taxon>
        <taxon>Nitrobacteraceae</taxon>
        <taxon>Rhodopseudomonas</taxon>
    </lineage>
</organism>
<gene>
    <name evidence="1" type="ORF">SAMN05444123_10752</name>
</gene>
<proteinExistence type="predicted"/>
<dbReference type="OrthoDB" id="9778918at2"/>
<dbReference type="CDD" id="cd09757">
    <property type="entry name" value="Cas8c_I-C"/>
    <property type="match status" value="1"/>
</dbReference>
<sequence length="583" mass="64403">MSALAALVRAYDRMAARGEVPPFGYSRTEVGFCVVLDTDGAPAFPPIDLREGTGKRRTGKIFNLPTPLVQRTSGISSNFLWDKSAYSLGITAGSGKRTADEHEHFKSFHQRLLAGTQDPGLATFLRFLETWTPERFNVLGWQEDIKDANIVFALKDEYHERLLHQREAAHSIWMDLYTREQASEAQCLLTGEVGRVARSHPPIKGVWGAQSSGAFIVSFNATAFTSYGHDTAPISEASAFAYTSVLNRFLDRGSGHRLQVGDASTMFWAEATEQAAADAAEQIFASLLAVNENTESKKVGALLEKIAQGRPVSDLKPELPPGVRFHVLGLAPNAARLSVRFYIEDDFDVIATRYLRHLQRLRIEPPPHEPSPSLWRYLIETAVLRKSENIAPNLGGDWLRAILADTHYPLTLLSSVIMRLRVDHDVNALRVSLLKSILIKNFAMEAPVALDPDFTDKGYLLGRLFAVYEHIQEAALGRNVNATIRDKYYGAAAAQPRKVFALLGSGAGNHLSKIGKQRPGHRVNLEKAIGAIMDMMDPGDDPFPTSLSDKSQALFTLGYYHQRNEFFRKSDSADAAAVSETAP</sequence>
<dbReference type="InterPro" id="IPR010144">
    <property type="entry name" value="CRISPR-assoc_prot_Csd1-typ"/>
</dbReference>
<protein>
    <submittedName>
        <fullName evidence="1">CRISPR-associated protein, Csd1 family</fullName>
    </submittedName>
</protein>
<dbReference type="EMBL" id="FODT01000007">
    <property type="protein sequence ID" value="SEP02591.1"/>
    <property type="molecule type" value="Genomic_DNA"/>
</dbReference>
<evidence type="ECO:0000313" key="2">
    <source>
        <dbReference type="Proteomes" id="UP000199615"/>
    </source>
</evidence>
<reference evidence="2" key="1">
    <citation type="submission" date="2016-10" db="EMBL/GenBank/DDBJ databases">
        <authorList>
            <person name="Varghese N."/>
            <person name="Submissions S."/>
        </authorList>
    </citation>
    <scope>NUCLEOTIDE SEQUENCE [LARGE SCALE GENOMIC DNA]</scope>
    <source>
        <strain evidence="2">DSM 123</strain>
    </source>
</reference>
<name>A0A1H8UHD0_9BRAD</name>
<dbReference type="NCBIfam" id="TIGR01863">
    <property type="entry name" value="cas_Csd1"/>
    <property type="match status" value="1"/>
</dbReference>
<dbReference type="Proteomes" id="UP000199615">
    <property type="component" value="Unassembled WGS sequence"/>
</dbReference>